<reference evidence="3" key="1">
    <citation type="submission" date="2022-06" db="EMBL/GenBank/DDBJ databases">
        <title>Genome sequencing of Brevibacillus sp. BB3-R1.</title>
        <authorList>
            <person name="Heo J."/>
            <person name="Lee D."/>
            <person name="Won M."/>
            <person name="Han B.-H."/>
            <person name="Hong S.-B."/>
            <person name="Kwon S.-W."/>
        </authorList>
    </citation>
    <scope>NUCLEOTIDE SEQUENCE</scope>
    <source>
        <strain evidence="3">BB3-R1</strain>
    </source>
</reference>
<dbReference type="PIRSF" id="PIRSF031505">
    <property type="entry name" value="GalT_short"/>
    <property type="match status" value="1"/>
</dbReference>
<accession>A0ABY4WDC5</accession>
<proteinExistence type="predicted"/>
<dbReference type="Pfam" id="PF20956">
    <property type="entry name" value="DUF4931_C"/>
    <property type="match status" value="1"/>
</dbReference>
<sequence>MSQTHLHFDMYIGRQKPESINNREAACPFCNRAELTDILDERGEIIWLKNKYPVLQDASQTVLIETDQCDSDLSEYSKEHLYALFSFGMEKWLEMAASGSYRSVLFFKNHGPYSGGSIRHPHMQIVGLDHFDYLQDVKREDFEGIVIDRAEGVECNLSTKPRVGFFEYNVILSENGSLHRFADYTQILTHWILHHVNRRCQSYNLFFYQWEGRVIVKVVPRFVASPLYIGYGIPQVGNNLEDVVRELRRHYF</sequence>
<dbReference type="InterPro" id="IPR046322">
    <property type="entry name" value="DUF4931"/>
</dbReference>
<name>A0ABY4WDC5_9BACL</name>
<dbReference type="InterPro" id="IPR036265">
    <property type="entry name" value="HIT-like_sf"/>
</dbReference>
<dbReference type="EMBL" id="CP098755">
    <property type="protein sequence ID" value="USG63932.1"/>
    <property type="molecule type" value="Genomic_DNA"/>
</dbReference>
<evidence type="ECO:0000259" key="1">
    <source>
        <dbReference type="Pfam" id="PF16285"/>
    </source>
</evidence>
<dbReference type="InterPro" id="IPR049285">
    <property type="entry name" value="DUF4931_C"/>
</dbReference>
<evidence type="ECO:0000259" key="2">
    <source>
        <dbReference type="Pfam" id="PF20956"/>
    </source>
</evidence>
<evidence type="ECO:0000313" key="4">
    <source>
        <dbReference type="Proteomes" id="UP001056500"/>
    </source>
</evidence>
<dbReference type="RefSeq" id="WP_251871018.1">
    <property type="nucleotide sequence ID" value="NZ_CP098755.1"/>
</dbReference>
<organism evidence="3 4">
    <name type="scientific">Brevibacillus ruminantium</name>
    <dbReference type="NCBI Taxonomy" id="2950604"/>
    <lineage>
        <taxon>Bacteria</taxon>
        <taxon>Bacillati</taxon>
        <taxon>Bacillota</taxon>
        <taxon>Bacilli</taxon>
        <taxon>Bacillales</taxon>
        <taxon>Paenibacillaceae</taxon>
        <taxon>Brevibacillus</taxon>
    </lineage>
</organism>
<dbReference type="Proteomes" id="UP001056500">
    <property type="component" value="Chromosome"/>
</dbReference>
<feature type="domain" description="DUF4931" evidence="2">
    <location>
        <begin position="135"/>
        <end position="252"/>
    </location>
</feature>
<dbReference type="Pfam" id="PF16285">
    <property type="entry name" value="DUF4931_N"/>
    <property type="match status" value="1"/>
</dbReference>
<gene>
    <name evidence="3" type="ORF">NDK47_17425</name>
</gene>
<keyword evidence="4" id="KW-1185">Reference proteome</keyword>
<dbReference type="SUPFAM" id="SSF54197">
    <property type="entry name" value="HIT-like"/>
    <property type="match status" value="1"/>
</dbReference>
<dbReference type="Gene3D" id="3.30.428.10">
    <property type="entry name" value="HIT-like"/>
    <property type="match status" value="1"/>
</dbReference>
<protein>
    <submittedName>
        <fullName evidence="3">DUF4931 domain-containing protein</fullName>
    </submittedName>
</protein>
<dbReference type="InterPro" id="IPR012361">
    <property type="entry name" value="GalT_short"/>
</dbReference>
<evidence type="ECO:0000313" key="3">
    <source>
        <dbReference type="EMBL" id="USG63932.1"/>
    </source>
</evidence>
<feature type="domain" description="DUF4931" evidence="1">
    <location>
        <begin position="8"/>
        <end position="130"/>
    </location>
</feature>